<protein>
    <submittedName>
        <fullName evidence="1">Uncharacterized protein</fullName>
    </submittedName>
</protein>
<proteinExistence type="predicted"/>
<reference evidence="1 2" key="1">
    <citation type="journal article" date="2022" name="Hortic Res">
        <title>A haplotype resolved chromosomal level avocado genome allows analysis of novel avocado genes.</title>
        <authorList>
            <person name="Nath O."/>
            <person name="Fletcher S.J."/>
            <person name="Hayward A."/>
            <person name="Shaw L.M."/>
            <person name="Masouleh A.K."/>
            <person name="Furtado A."/>
            <person name="Henry R.J."/>
            <person name="Mitter N."/>
        </authorList>
    </citation>
    <scope>NUCLEOTIDE SEQUENCE [LARGE SCALE GENOMIC DNA]</scope>
    <source>
        <strain evidence="2">cv. Hass</strain>
    </source>
</reference>
<evidence type="ECO:0000313" key="2">
    <source>
        <dbReference type="Proteomes" id="UP001234297"/>
    </source>
</evidence>
<organism evidence="1 2">
    <name type="scientific">Persea americana</name>
    <name type="common">Avocado</name>
    <dbReference type="NCBI Taxonomy" id="3435"/>
    <lineage>
        <taxon>Eukaryota</taxon>
        <taxon>Viridiplantae</taxon>
        <taxon>Streptophyta</taxon>
        <taxon>Embryophyta</taxon>
        <taxon>Tracheophyta</taxon>
        <taxon>Spermatophyta</taxon>
        <taxon>Magnoliopsida</taxon>
        <taxon>Magnoliidae</taxon>
        <taxon>Laurales</taxon>
        <taxon>Lauraceae</taxon>
        <taxon>Persea</taxon>
    </lineage>
</organism>
<keyword evidence="2" id="KW-1185">Reference proteome</keyword>
<gene>
    <name evidence="1" type="ORF">MRB53_008212</name>
</gene>
<name>A0ACC2ML44_PERAE</name>
<sequence length="176" mass="19548">MESSSCERVDGESKASSFVETGKSRKISSWEWEEITCRVVNPRKRGREAPVSVSGSPDNLFSPQPQHQSSTSMLVNLSLLNNQQHQGGVVSTGLGLCFEDQQQQQQHHQKLQQQQLGLLFPSPVPSSLGSDISAQIKQQRDEINQLLETQVPKSPSLFWVIALFPFHPLLPSSVKS</sequence>
<accession>A0ACC2ML44</accession>
<comment type="caution">
    <text evidence="1">The sequence shown here is derived from an EMBL/GenBank/DDBJ whole genome shotgun (WGS) entry which is preliminary data.</text>
</comment>
<dbReference type="Proteomes" id="UP001234297">
    <property type="component" value="Chromosome 2"/>
</dbReference>
<evidence type="ECO:0000313" key="1">
    <source>
        <dbReference type="EMBL" id="KAJ8646464.1"/>
    </source>
</evidence>
<dbReference type="EMBL" id="CM056810">
    <property type="protein sequence ID" value="KAJ8646464.1"/>
    <property type="molecule type" value="Genomic_DNA"/>
</dbReference>